<keyword evidence="3" id="KW-1185">Reference proteome</keyword>
<dbReference type="Proteomes" id="UP000237752">
    <property type="component" value="Unassembled WGS sequence"/>
</dbReference>
<protein>
    <submittedName>
        <fullName evidence="2">3-oxoacid CoA-transferase subunit A</fullName>
    </submittedName>
</protein>
<accession>A0A2T0ZQM1</accession>
<dbReference type="SMART" id="SM00882">
    <property type="entry name" value="CoA_trans"/>
    <property type="match status" value="1"/>
</dbReference>
<evidence type="ECO:0000313" key="3">
    <source>
        <dbReference type="Proteomes" id="UP000237752"/>
    </source>
</evidence>
<dbReference type="OrthoDB" id="3369756at2"/>
<dbReference type="NCBIfam" id="TIGR02429">
    <property type="entry name" value="pcaI_scoA_fam"/>
    <property type="match status" value="1"/>
</dbReference>
<dbReference type="AlphaFoldDB" id="A0A2T0ZQM1"/>
<dbReference type="RefSeq" id="WP_106350614.1">
    <property type="nucleotide sequence ID" value="NZ_PVUE01000020.1"/>
</dbReference>
<dbReference type="PANTHER" id="PTHR13707:SF23">
    <property type="entry name" value="SUCCINYL-COA:3-KETOACID-COENZYME A TRANSFERASE"/>
    <property type="match status" value="1"/>
</dbReference>
<dbReference type="InterPro" id="IPR004163">
    <property type="entry name" value="CoA_transf_BS"/>
</dbReference>
<organism evidence="2 3">
    <name type="scientific">Antricoccus suffuscus</name>
    <dbReference type="NCBI Taxonomy" id="1629062"/>
    <lineage>
        <taxon>Bacteria</taxon>
        <taxon>Bacillati</taxon>
        <taxon>Actinomycetota</taxon>
        <taxon>Actinomycetes</taxon>
        <taxon>Geodermatophilales</taxon>
        <taxon>Antricoccaceae</taxon>
        <taxon>Antricoccus</taxon>
    </lineage>
</organism>
<dbReference type="EMBL" id="PVUE01000020">
    <property type="protein sequence ID" value="PRZ38615.1"/>
    <property type="molecule type" value="Genomic_DNA"/>
</dbReference>
<sequence>MDKVIASPADAIADIEDGSLLAVGGFGLCGVPFDLIEALHEKNTGNLTVVTNNCGVDGDGLGILLPDHKITKVIASYVGENKEFARQYLSGELELELTPQGTIAERLRAGGVGIPGFYTITGAGTAVADGGIPTRYNAAGEVIKTSGPKPTREFNGTEYVLEEAIVSDFALVHAYKADRHGNIVFNKAARNFNTPVAMSGKITIVEAEQIVEPGELDPDAIHLPGIHVHRVVQSSSRKVIENLTTRPKPATTGTGA</sequence>
<keyword evidence="1 2" id="KW-0808">Transferase</keyword>
<evidence type="ECO:0000313" key="2">
    <source>
        <dbReference type="EMBL" id="PRZ38615.1"/>
    </source>
</evidence>
<evidence type="ECO:0000256" key="1">
    <source>
        <dbReference type="ARBA" id="ARBA00022679"/>
    </source>
</evidence>
<dbReference type="Gene3D" id="3.40.1080.10">
    <property type="entry name" value="Glutaconate Coenzyme A-transferase"/>
    <property type="match status" value="1"/>
</dbReference>
<dbReference type="InterPro" id="IPR012792">
    <property type="entry name" value="3-oxoacid_CoA-transf_A"/>
</dbReference>
<dbReference type="InterPro" id="IPR004165">
    <property type="entry name" value="CoA_trans_fam_I"/>
</dbReference>
<dbReference type="SUPFAM" id="SSF100950">
    <property type="entry name" value="NagB/RpiA/CoA transferase-like"/>
    <property type="match status" value="1"/>
</dbReference>
<dbReference type="Pfam" id="PF01144">
    <property type="entry name" value="CoA_trans"/>
    <property type="match status" value="1"/>
</dbReference>
<name>A0A2T0ZQM1_9ACTN</name>
<reference evidence="2 3" key="1">
    <citation type="submission" date="2018-03" db="EMBL/GenBank/DDBJ databases">
        <title>Genomic Encyclopedia of Archaeal and Bacterial Type Strains, Phase II (KMG-II): from individual species to whole genera.</title>
        <authorList>
            <person name="Goeker M."/>
        </authorList>
    </citation>
    <scope>NUCLEOTIDE SEQUENCE [LARGE SCALE GENOMIC DNA]</scope>
    <source>
        <strain evidence="2 3">DSM 100065</strain>
    </source>
</reference>
<dbReference type="GO" id="GO:0008260">
    <property type="term" value="F:succinyl-CoA:3-oxo-acid CoA-transferase activity"/>
    <property type="evidence" value="ECO:0007669"/>
    <property type="project" value="TreeGrafter"/>
</dbReference>
<comment type="caution">
    <text evidence="2">The sequence shown here is derived from an EMBL/GenBank/DDBJ whole genome shotgun (WGS) entry which is preliminary data.</text>
</comment>
<gene>
    <name evidence="2" type="ORF">CLV47_12082</name>
</gene>
<dbReference type="InterPro" id="IPR037171">
    <property type="entry name" value="NagB/RpiA_transferase-like"/>
</dbReference>
<dbReference type="PANTHER" id="PTHR13707">
    <property type="entry name" value="KETOACID-COENZYME A TRANSFERASE"/>
    <property type="match status" value="1"/>
</dbReference>
<proteinExistence type="predicted"/>
<dbReference type="PROSITE" id="PS01273">
    <property type="entry name" value="COA_TRANSF_1"/>
    <property type="match status" value="1"/>
</dbReference>